<comment type="domain">
    <text evidence="15">The N-terminal DNA-binding domain is a ssDNA-dependent ATPase and has ATP-dependent 3'-5' helicase function. This domain interacts with RecC.</text>
</comment>
<dbReference type="Gene3D" id="3.90.320.10">
    <property type="match status" value="1"/>
</dbReference>
<reference evidence="19 20" key="1">
    <citation type="submission" date="2020-10" db="EMBL/GenBank/DDBJ databases">
        <title>Nocardioides sp. isolated from sludge.</title>
        <authorList>
            <person name="Zhang X."/>
        </authorList>
    </citation>
    <scope>NUCLEOTIDE SEQUENCE [LARGE SCALE GENOMIC DNA]</scope>
    <source>
        <strain evidence="19 20">Y6</strain>
    </source>
</reference>
<evidence type="ECO:0000256" key="6">
    <source>
        <dbReference type="ARBA" id="ARBA00022806"/>
    </source>
</evidence>
<dbReference type="CDD" id="cd22352">
    <property type="entry name" value="RecB_C-like"/>
    <property type="match status" value="1"/>
</dbReference>
<evidence type="ECO:0000256" key="16">
    <source>
        <dbReference type="PROSITE-ProRule" id="PRU00560"/>
    </source>
</evidence>
<dbReference type="SUPFAM" id="SSF52540">
    <property type="entry name" value="P-loop containing nucleoside triphosphate hydrolases"/>
    <property type="match status" value="1"/>
</dbReference>
<sequence>MQPFDITGPLPTGTTLLEASAGTGKTWTIAALVTRYVAAGTATLDELLVVTFTRAASQELRDRVRAQLAEAARVVTDPDTADAANALHGWLLDADPDEVQRRRVRLTDALSSFDAATIATIHQFCQLVLRSLGIAGDTDPDAVLVEDLEELTGEVVDDLYLARFVGTDAPAWSHETAMTIARAVVDDPRTRVEPRQALTDQPDSVAAARVRFAEDVLAELERRKRRLGILSYNDLLSQLADALDAADAPARQRMQHRWKIALIDEFQDTDPVQWQVFERAFDGVSTLVLIGDPKQAIYAFRGGDVVTYLQAAGRATTRQTLDTNHRSDAGLVQAVQTMLRGAELGSPDIVVHPVQAHHDQSRLQGAGDPVRMRVVRRTDLGPEARGTMPKVDVWRDHVVADLVRDVKRLLTSGATFDALPLKPGQVAVLAHKRATLQAVQQALQEIGVPSVVNANGSVFHTPAATEWLALLEALEQPHRSDRVRAAALTSFFSVTAAELDADVGSRGGGLTDELAEEMRTLAAVLHTRGVAAVMECAVLGGMTERVLSVVGGERTLTDLRHIGELLHRVAVSERLGAVGLVGWLRTQVSDEKVEVASERTRRLDSDAEAVQLVTVHGSKGLQYPVVYLPTLWDRYTGREPNVPLFHDDDGHRCRDVGGASPYRAAHVTRCSEEEAGESLRLLYVALTRAQSQVVSWYAPTRNTPASALHRVLLGRGPGEAHVPAETPLVDDDTLIARFLAWRDAGAFTPERATHPSPDDDPLRADGAPLAVRDFTRTVDTEWRRTSYSSLSAVSAHALARGDGAWESLSEVEPDDVPEQADAVPLEVLSATPELPELLSVPSPMADLPMGATFGSLVHAVLEHADPGVGEAAWPDELRRHVEEQLEWWSVEGLDVDALVTALVAVSRTPMGPLAADRTLVETGMRDRLREMEFELPLAGGDVRGYPAQDVRLGDLVPLLRHHLPEGDPVLGYATQLEDDPTLAAQSLRGYLTGSIDVVLRVEVDGVERYLTVDYKTNWLGPVDAALTAHAYRPAALAEAMAGSDYPLQALLYTVVLHRYLRWRLPDYDPATHLGGVLYLYLRGMCGADTPVVDGHPCGVFSWQAPVGLVEELSDLLDGVRPDVRSRR</sequence>
<comment type="cofactor">
    <cofactor evidence="15">
        <name>Mg(2+)</name>
        <dbReference type="ChEBI" id="CHEBI:18420"/>
    </cofactor>
    <text evidence="15">Binds 1 Mg(2+) ion per subunit.</text>
</comment>
<dbReference type="EC" id="5.6.2.4" evidence="15"/>
<accession>A0ABR9RRQ6</accession>
<gene>
    <name evidence="15" type="primary">recB</name>
    <name evidence="19" type="ORF">IEQ44_05400</name>
</gene>
<evidence type="ECO:0000256" key="10">
    <source>
        <dbReference type="ARBA" id="ARBA00023125"/>
    </source>
</evidence>
<feature type="domain" description="UvrD-like helicase C-terminal" evidence="18">
    <location>
        <begin position="360"/>
        <end position="620"/>
    </location>
</feature>
<keyword evidence="7 15" id="KW-0269">Exonuclease</keyword>
<evidence type="ECO:0000256" key="12">
    <source>
        <dbReference type="ARBA" id="ARBA00023235"/>
    </source>
</evidence>
<dbReference type="PROSITE" id="PS51198">
    <property type="entry name" value="UVRD_HELICASE_ATP_BIND"/>
    <property type="match status" value="1"/>
</dbReference>
<keyword evidence="12 15" id="KW-0413">Isomerase</keyword>
<keyword evidence="11 15" id="KW-0234">DNA repair</keyword>
<dbReference type="InterPro" id="IPR011604">
    <property type="entry name" value="PDDEXK-like_dom_sf"/>
</dbReference>
<dbReference type="InterPro" id="IPR014016">
    <property type="entry name" value="UvrD-like_ATP-bd"/>
</dbReference>
<keyword evidence="6 15" id="KW-0347">Helicase</keyword>
<comment type="catalytic activity">
    <reaction evidence="14 15">
        <text>ATP + H2O = ADP + phosphate + H(+)</text>
        <dbReference type="Rhea" id="RHEA:13065"/>
        <dbReference type="ChEBI" id="CHEBI:15377"/>
        <dbReference type="ChEBI" id="CHEBI:15378"/>
        <dbReference type="ChEBI" id="CHEBI:30616"/>
        <dbReference type="ChEBI" id="CHEBI:43474"/>
        <dbReference type="ChEBI" id="CHEBI:456216"/>
        <dbReference type="EC" id="5.6.2.4"/>
    </reaction>
</comment>
<feature type="binding site" evidence="15">
    <location>
        <position position="858"/>
    </location>
    <ligand>
        <name>Mg(2+)</name>
        <dbReference type="ChEBI" id="CHEBI:18420"/>
    </ligand>
</feature>
<dbReference type="InterPro" id="IPR011335">
    <property type="entry name" value="Restrct_endonuc-II-like"/>
</dbReference>
<evidence type="ECO:0000256" key="1">
    <source>
        <dbReference type="ARBA" id="ARBA00022722"/>
    </source>
</evidence>
<dbReference type="Pfam" id="PF00580">
    <property type="entry name" value="UvrD-helicase"/>
    <property type="match status" value="1"/>
</dbReference>
<feature type="binding site" evidence="15">
    <location>
        <position position="996"/>
    </location>
    <ligand>
        <name>Mg(2+)</name>
        <dbReference type="ChEBI" id="CHEBI:18420"/>
    </ligand>
</feature>
<evidence type="ECO:0000256" key="7">
    <source>
        <dbReference type="ARBA" id="ARBA00022839"/>
    </source>
</evidence>
<dbReference type="Pfam" id="PF13361">
    <property type="entry name" value="UvrD_C"/>
    <property type="match status" value="1"/>
</dbReference>
<dbReference type="Gene3D" id="3.40.50.300">
    <property type="entry name" value="P-loop containing nucleotide triphosphate hydrolases"/>
    <property type="match status" value="2"/>
</dbReference>
<comment type="function">
    <text evidence="15">A helicase/nuclease that prepares dsDNA breaks (DSB) for recombinational DNA repair. Binds to DSBs and unwinds DNA via a highly rapid and processive ATP-dependent bidirectional helicase activity. Unwinds dsDNA until it encounters a Chi (crossover hotspot instigator) sequence from the 3' direction. Cuts ssDNA a few nucleotides 3' to the Chi site. The properties and activities of the enzyme are changed at Chi. The Chi-altered holoenzyme produces a long 3'-ssDNA overhang and facilitates RecA-binding to the ssDNA for homologous DNA recombination and repair. Holoenzyme degrades any linearized DNA that is unable to undergo homologous recombination. In the holoenzyme this subunit contributes ATPase, 3'-5' helicase, exonuclease activity and loads RecA onto ssDNA.</text>
</comment>
<keyword evidence="9 15" id="KW-0460">Magnesium</keyword>
<feature type="region of interest" description="Nuclease activity, interacts with RecD and RecA" evidence="15">
    <location>
        <begin position="781"/>
        <end position="1127"/>
    </location>
</feature>
<keyword evidence="4 15" id="KW-0227">DNA damage</keyword>
<comment type="domain">
    <text evidence="15">The C-terminal domain has nuclease activity and interacts with RecD. It interacts with RecA, facilitating its loading onto ssDNA.</text>
</comment>
<dbReference type="InterPro" id="IPR027417">
    <property type="entry name" value="P-loop_NTPase"/>
</dbReference>
<feature type="region of interest" description="DNA-binding and helicase activity, interacts with RecC" evidence="15">
    <location>
        <begin position="1"/>
        <end position="764"/>
    </location>
</feature>
<proteinExistence type="inferred from homology"/>
<comment type="catalytic activity">
    <reaction evidence="13 15">
        <text>Couples ATP hydrolysis with the unwinding of duplex DNA by translocating in the 3'-5' direction.</text>
        <dbReference type="EC" id="5.6.2.4"/>
    </reaction>
</comment>
<dbReference type="InterPro" id="IPR004586">
    <property type="entry name" value="RecB"/>
</dbReference>
<dbReference type="EMBL" id="JADCSA010000004">
    <property type="protein sequence ID" value="MBE7324080.1"/>
    <property type="molecule type" value="Genomic_DNA"/>
</dbReference>
<evidence type="ECO:0000313" key="19">
    <source>
        <dbReference type="EMBL" id="MBE7324080.1"/>
    </source>
</evidence>
<organism evidence="19 20">
    <name type="scientific">Nocardioides malaquae</name>
    <dbReference type="NCBI Taxonomy" id="2773426"/>
    <lineage>
        <taxon>Bacteria</taxon>
        <taxon>Bacillati</taxon>
        <taxon>Actinomycetota</taxon>
        <taxon>Actinomycetes</taxon>
        <taxon>Propionibacteriales</taxon>
        <taxon>Nocardioidaceae</taxon>
        <taxon>Nocardioides</taxon>
    </lineage>
</organism>
<comment type="catalytic activity">
    <reaction evidence="15">
        <text>Exonucleolytic cleavage (in the presence of ATP) in either 5'- to 3'- or 3'- to 5'-direction to yield 5'-phosphooligonucleotides.</text>
        <dbReference type="EC" id="3.1.11.5"/>
    </reaction>
</comment>
<comment type="similarity">
    <text evidence="15">Belongs to the helicase family. UvrD subfamily.</text>
</comment>
<keyword evidence="3 15" id="KW-0547">Nucleotide-binding</keyword>
<evidence type="ECO:0000259" key="17">
    <source>
        <dbReference type="PROSITE" id="PS51198"/>
    </source>
</evidence>
<dbReference type="PANTHER" id="PTHR11070:SF23">
    <property type="entry name" value="RECBCD ENZYME SUBUNIT RECB"/>
    <property type="match status" value="1"/>
</dbReference>
<evidence type="ECO:0000256" key="3">
    <source>
        <dbReference type="ARBA" id="ARBA00022741"/>
    </source>
</evidence>
<feature type="binding site" evidence="16">
    <location>
        <begin position="19"/>
        <end position="26"/>
    </location>
    <ligand>
        <name>ATP</name>
        <dbReference type="ChEBI" id="CHEBI:30616"/>
    </ligand>
</feature>
<dbReference type="PROSITE" id="PS51217">
    <property type="entry name" value="UVRD_HELICASE_CTER"/>
    <property type="match status" value="1"/>
</dbReference>
<keyword evidence="1 15" id="KW-0540">Nuclease</keyword>
<dbReference type="SUPFAM" id="SSF52980">
    <property type="entry name" value="Restriction endonuclease-like"/>
    <property type="match status" value="1"/>
</dbReference>
<keyword evidence="8 15" id="KW-0067">ATP-binding</keyword>
<name>A0ABR9RRQ6_9ACTN</name>
<dbReference type="HAMAP" id="MF_01485">
    <property type="entry name" value="RecB"/>
    <property type="match status" value="1"/>
</dbReference>
<dbReference type="InterPro" id="IPR000212">
    <property type="entry name" value="DNA_helicase_UvrD/REP"/>
</dbReference>
<evidence type="ECO:0000313" key="20">
    <source>
        <dbReference type="Proteomes" id="UP000756387"/>
    </source>
</evidence>
<dbReference type="InterPro" id="IPR038726">
    <property type="entry name" value="PDDEXK_AddAB-type"/>
</dbReference>
<evidence type="ECO:0000256" key="5">
    <source>
        <dbReference type="ARBA" id="ARBA00022801"/>
    </source>
</evidence>
<feature type="binding site" evidence="15">
    <location>
        <position position="1013"/>
    </location>
    <ligand>
        <name>Mg(2+)</name>
        <dbReference type="ChEBI" id="CHEBI:18420"/>
    </ligand>
</feature>
<dbReference type="InterPro" id="IPR014017">
    <property type="entry name" value="DNA_helicase_UvrD-like_C"/>
</dbReference>
<comment type="caution">
    <text evidence="19">The sequence shown here is derived from an EMBL/GenBank/DDBJ whole genome shotgun (WGS) entry which is preliminary data.</text>
</comment>
<dbReference type="RefSeq" id="WP_193637418.1">
    <property type="nucleotide sequence ID" value="NZ_JADCSA010000004.1"/>
</dbReference>
<comment type="subunit">
    <text evidence="15">Heterotrimer of RecB, RecC and RecD. All subunits contribute to DNA-binding. Interacts with RecA.</text>
</comment>
<dbReference type="Pfam" id="PF12705">
    <property type="entry name" value="PDDEXK_1"/>
    <property type="match status" value="1"/>
</dbReference>
<feature type="active site" description="For nuclease activity" evidence="15">
    <location>
        <position position="1013"/>
    </location>
</feature>
<protein>
    <recommendedName>
        <fullName evidence="15">RecBCD enzyme subunit RecB</fullName>
        <ecNumber evidence="15">3.1.11.5</ecNumber>
        <ecNumber evidence="15">5.6.2.4</ecNumber>
    </recommendedName>
    <alternativeName>
        <fullName evidence="15">DNA 3'-5' helicase subunit RecB</fullName>
    </alternativeName>
    <alternativeName>
        <fullName evidence="15">Exonuclease V subunit RecB</fullName>
        <shortName evidence="15">ExoV subunit RecB</shortName>
    </alternativeName>
    <alternativeName>
        <fullName evidence="15">Helicase/nuclease RecBCD subunit RecB</fullName>
    </alternativeName>
</protein>
<keyword evidence="5 15" id="KW-0378">Hydrolase</keyword>
<feature type="domain" description="UvrD-like helicase ATP-binding" evidence="17">
    <location>
        <begin position="1"/>
        <end position="328"/>
    </location>
</feature>
<evidence type="ECO:0000256" key="2">
    <source>
        <dbReference type="ARBA" id="ARBA00022723"/>
    </source>
</evidence>
<keyword evidence="2 15" id="KW-0479">Metal-binding</keyword>
<evidence type="ECO:0000256" key="13">
    <source>
        <dbReference type="ARBA" id="ARBA00034617"/>
    </source>
</evidence>
<keyword evidence="20" id="KW-1185">Reference proteome</keyword>
<evidence type="ECO:0000256" key="15">
    <source>
        <dbReference type="HAMAP-Rule" id="MF_01485"/>
    </source>
</evidence>
<evidence type="ECO:0000256" key="8">
    <source>
        <dbReference type="ARBA" id="ARBA00022840"/>
    </source>
</evidence>
<dbReference type="Proteomes" id="UP000756387">
    <property type="component" value="Unassembled WGS sequence"/>
</dbReference>
<evidence type="ECO:0000256" key="9">
    <source>
        <dbReference type="ARBA" id="ARBA00022842"/>
    </source>
</evidence>
<dbReference type="EC" id="3.1.11.5" evidence="15"/>
<dbReference type="Gene3D" id="1.10.486.10">
    <property type="entry name" value="PCRA, domain 4"/>
    <property type="match status" value="1"/>
</dbReference>
<evidence type="ECO:0000256" key="14">
    <source>
        <dbReference type="ARBA" id="ARBA00048988"/>
    </source>
</evidence>
<keyword evidence="10 15" id="KW-0238">DNA-binding</keyword>
<comment type="miscellaneous">
    <text evidence="15">In the RecBCD complex, RecB has a slow 3'-5' helicase, an exonuclease activity and loads RecA onto ssDNA, RecD has a fast 5'-3' helicase activity, while RecC stimulates the ATPase and processivity of the RecB helicase and contributes to recognition of the Chi site.</text>
</comment>
<dbReference type="PANTHER" id="PTHR11070">
    <property type="entry name" value="UVRD / RECB / PCRA DNA HELICASE FAMILY MEMBER"/>
    <property type="match status" value="1"/>
</dbReference>
<evidence type="ECO:0000259" key="18">
    <source>
        <dbReference type="PROSITE" id="PS51217"/>
    </source>
</evidence>
<evidence type="ECO:0000256" key="4">
    <source>
        <dbReference type="ARBA" id="ARBA00022763"/>
    </source>
</evidence>
<evidence type="ECO:0000256" key="11">
    <source>
        <dbReference type="ARBA" id="ARBA00023204"/>
    </source>
</evidence>